<dbReference type="InterPro" id="IPR010982">
    <property type="entry name" value="Lambda_DNA-bd_dom_sf"/>
</dbReference>
<organism evidence="2 3">
    <name type="scientific">Bradyrhizobium nanningense</name>
    <dbReference type="NCBI Taxonomy" id="1325118"/>
    <lineage>
        <taxon>Bacteria</taxon>
        <taxon>Pseudomonadati</taxon>
        <taxon>Pseudomonadota</taxon>
        <taxon>Alphaproteobacteria</taxon>
        <taxon>Hyphomicrobiales</taxon>
        <taxon>Nitrobacteraceae</taxon>
        <taxon>Bradyrhizobium</taxon>
    </lineage>
</organism>
<accession>A0A4Q0S433</accession>
<name>A0A4Q0S433_9BRAD</name>
<comment type="caution">
    <text evidence="2">The sequence shown here is derived from an EMBL/GenBank/DDBJ whole genome shotgun (WGS) entry which is preliminary data.</text>
</comment>
<dbReference type="Pfam" id="PF13443">
    <property type="entry name" value="HTH_26"/>
    <property type="match status" value="1"/>
</dbReference>
<evidence type="ECO:0000313" key="2">
    <source>
        <dbReference type="EMBL" id="RXH28935.1"/>
    </source>
</evidence>
<evidence type="ECO:0000259" key="1">
    <source>
        <dbReference type="PROSITE" id="PS50943"/>
    </source>
</evidence>
<dbReference type="InterPro" id="IPR001387">
    <property type="entry name" value="Cro/C1-type_HTH"/>
</dbReference>
<dbReference type="Proteomes" id="UP000289546">
    <property type="component" value="Unassembled WGS sequence"/>
</dbReference>
<dbReference type="GO" id="GO:0003677">
    <property type="term" value="F:DNA binding"/>
    <property type="evidence" value="ECO:0007669"/>
    <property type="project" value="InterPro"/>
</dbReference>
<dbReference type="SUPFAM" id="SSF47413">
    <property type="entry name" value="lambda repressor-like DNA-binding domains"/>
    <property type="match status" value="1"/>
</dbReference>
<keyword evidence="3" id="KW-1185">Reference proteome</keyword>
<protein>
    <recommendedName>
        <fullName evidence="1">HTH cro/C1-type domain-containing protein</fullName>
    </recommendedName>
</protein>
<proteinExistence type="predicted"/>
<reference evidence="2 3" key="1">
    <citation type="submission" date="2015-04" db="EMBL/GenBank/DDBJ databases">
        <title>Comparative genomics of rhizobia nodulating Arachis hypogaea in China.</title>
        <authorList>
            <person name="Li Y."/>
        </authorList>
    </citation>
    <scope>NUCLEOTIDE SEQUENCE [LARGE SCALE GENOMIC DNA]</scope>
    <source>
        <strain evidence="2 3">CCBAU 51757</strain>
    </source>
</reference>
<dbReference type="Gene3D" id="1.10.260.40">
    <property type="entry name" value="lambda repressor-like DNA-binding domains"/>
    <property type="match status" value="1"/>
</dbReference>
<gene>
    <name evidence="2" type="ORF">XH99_14085</name>
</gene>
<evidence type="ECO:0000313" key="3">
    <source>
        <dbReference type="Proteomes" id="UP000289546"/>
    </source>
</evidence>
<dbReference type="AlphaFoldDB" id="A0A4Q0S433"/>
<dbReference type="EMBL" id="LBJQ01000073">
    <property type="protein sequence ID" value="RXH28935.1"/>
    <property type="molecule type" value="Genomic_DNA"/>
</dbReference>
<sequence length="121" mass="13444">MQIWMKLASESKRELVDEIRKQMKARQLSASDLALVSGVNQGQVSRILARDFKVVSQNVLQICINLRIDPSRFVGRVHGDEDAKKRIVDSALSVWDGTAEDADLLVAVLGGMAALRNAKRR</sequence>
<dbReference type="PROSITE" id="PS50943">
    <property type="entry name" value="HTH_CROC1"/>
    <property type="match status" value="1"/>
</dbReference>
<feature type="domain" description="HTH cro/C1-type" evidence="1">
    <location>
        <begin position="19"/>
        <end position="73"/>
    </location>
</feature>